<proteinExistence type="predicted"/>
<reference evidence="1" key="1">
    <citation type="submission" date="2021-09" db="EMBL/GenBank/DDBJ databases">
        <title>The genome of Mauremys mutica provides insights into the evolution of semi-aquatic lifestyle.</title>
        <authorList>
            <person name="Gong S."/>
            <person name="Gao Y."/>
        </authorList>
    </citation>
    <scope>NUCLEOTIDE SEQUENCE</scope>
    <source>
        <strain evidence="1">MM-2020</strain>
        <tissue evidence="1">Muscle</tissue>
    </source>
</reference>
<sequence length="116" mass="12704">MMKKFTSSYKIYYPQAIGWGEFCNTGIKGKTPILQTLTHVLNFTMVNSPINGTTHGIKIKAAILPNDLCWQTLVPMWSITECGSLQGHGGRAVAGRDHLAGLEPKVKDFKAAGQQQ</sequence>
<dbReference type="EMBL" id="JAHDVG010000463">
    <property type="protein sequence ID" value="KAH1186975.1"/>
    <property type="molecule type" value="Genomic_DNA"/>
</dbReference>
<comment type="caution">
    <text evidence="1">The sequence shown here is derived from an EMBL/GenBank/DDBJ whole genome shotgun (WGS) entry which is preliminary data.</text>
</comment>
<gene>
    <name evidence="1" type="ORF">KIL84_019724</name>
</gene>
<protein>
    <submittedName>
        <fullName evidence="1">Uncharacterized protein</fullName>
    </submittedName>
</protein>
<accession>A0A9D4BAW9</accession>
<evidence type="ECO:0000313" key="2">
    <source>
        <dbReference type="Proteomes" id="UP000827986"/>
    </source>
</evidence>
<evidence type="ECO:0000313" key="1">
    <source>
        <dbReference type="EMBL" id="KAH1186975.1"/>
    </source>
</evidence>
<dbReference type="Proteomes" id="UP000827986">
    <property type="component" value="Unassembled WGS sequence"/>
</dbReference>
<dbReference type="AlphaFoldDB" id="A0A9D4BAW9"/>
<keyword evidence="2" id="KW-1185">Reference proteome</keyword>
<name>A0A9D4BAW9_9SAUR</name>
<organism evidence="1 2">
    <name type="scientific">Mauremys mutica</name>
    <name type="common">yellowpond turtle</name>
    <dbReference type="NCBI Taxonomy" id="74926"/>
    <lineage>
        <taxon>Eukaryota</taxon>
        <taxon>Metazoa</taxon>
        <taxon>Chordata</taxon>
        <taxon>Craniata</taxon>
        <taxon>Vertebrata</taxon>
        <taxon>Euteleostomi</taxon>
        <taxon>Archelosauria</taxon>
        <taxon>Testudinata</taxon>
        <taxon>Testudines</taxon>
        <taxon>Cryptodira</taxon>
        <taxon>Durocryptodira</taxon>
        <taxon>Testudinoidea</taxon>
        <taxon>Geoemydidae</taxon>
        <taxon>Geoemydinae</taxon>
        <taxon>Mauremys</taxon>
    </lineage>
</organism>